<protein>
    <recommendedName>
        <fullName evidence="6">DUF4220 domain-containing protein</fullName>
    </recommendedName>
</protein>
<dbReference type="AlphaFoldDB" id="M7YL00"/>
<evidence type="ECO:0000313" key="5">
    <source>
        <dbReference type="EMBL" id="EMS51173.1"/>
    </source>
</evidence>
<evidence type="ECO:0000256" key="2">
    <source>
        <dbReference type="SAM" id="Phobius"/>
    </source>
</evidence>
<dbReference type="OMA" id="FSWEDMY"/>
<evidence type="ECO:0000259" key="4">
    <source>
        <dbReference type="Pfam" id="PF13968"/>
    </source>
</evidence>
<name>M7YL00_TRIUA</name>
<dbReference type="EMBL" id="KD223055">
    <property type="protein sequence ID" value="EMS51173.1"/>
    <property type="molecule type" value="Genomic_DNA"/>
</dbReference>
<dbReference type="InterPro" id="IPR025315">
    <property type="entry name" value="DUF4220"/>
</dbReference>
<feature type="region of interest" description="Disordered" evidence="1">
    <location>
        <begin position="325"/>
        <end position="354"/>
    </location>
</feature>
<evidence type="ECO:0000259" key="3">
    <source>
        <dbReference type="Pfam" id="PF13966"/>
    </source>
</evidence>
<keyword evidence="2" id="KW-1133">Transmembrane helix</keyword>
<dbReference type="Pfam" id="PF04578">
    <property type="entry name" value="DUF594"/>
    <property type="match status" value="1"/>
</dbReference>
<dbReference type="Pfam" id="PF13968">
    <property type="entry name" value="DUF4220"/>
    <property type="match status" value="1"/>
</dbReference>
<keyword evidence="2" id="KW-0812">Transmembrane</keyword>
<accession>M7YL00</accession>
<proteinExistence type="predicted"/>
<gene>
    <name evidence="5" type="ORF">TRIUR3_15210</name>
</gene>
<evidence type="ECO:0000256" key="1">
    <source>
        <dbReference type="SAM" id="MobiDB-lite"/>
    </source>
</evidence>
<reference evidence="5" key="1">
    <citation type="journal article" date="2013" name="Nature">
        <title>Draft genome of the wheat A-genome progenitor Triticum urartu.</title>
        <authorList>
            <person name="Ling H.Q."/>
            <person name="Zhao S."/>
            <person name="Liu D."/>
            <person name="Wang J."/>
            <person name="Sun H."/>
            <person name="Zhang C."/>
            <person name="Fan H."/>
            <person name="Li D."/>
            <person name="Dong L."/>
            <person name="Tao Y."/>
            <person name="Gao C."/>
            <person name="Wu H."/>
            <person name="Li Y."/>
            <person name="Cui Y."/>
            <person name="Guo X."/>
            <person name="Zheng S."/>
            <person name="Wang B."/>
            <person name="Yu K."/>
            <person name="Liang Q."/>
            <person name="Yang W."/>
            <person name="Lou X."/>
            <person name="Chen J."/>
            <person name="Feng M."/>
            <person name="Jian J."/>
            <person name="Zhang X."/>
            <person name="Luo G."/>
            <person name="Jiang Y."/>
            <person name="Liu J."/>
            <person name="Wang Z."/>
            <person name="Sha Y."/>
            <person name="Zhang B."/>
            <person name="Wu H."/>
            <person name="Tang D."/>
            <person name="Shen Q."/>
            <person name="Xue P."/>
            <person name="Zou S."/>
            <person name="Wang X."/>
            <person name="Liu X."/>
            <person name="Wang F."/>
            <person name="Yang Y."/>
            <person name="An X."/>
            <person name="Dong Z."/>
            <person name="Zhang K."/>
            <person name="Zhang X."/>
            <person name="Luo M.C."/>
            <person name="Dvorak J."/>
            <person name="Tong Y."/>
            <person name="Wang J."/>
            <person name="Yang H."/>
            <person name="Li Z."/>
            <person name="Wang D."/>
            <person name="Zhang A."/>
            <person name="Wang J."/>
        </authorList>
    </citation>
    <scope>NUCLEOTIDE SEQUENCE</scope>
</reference>
<feature type="transmembrane region" description="Helical" evidence="2">
    <location>
        <begin position="404"/>
        <end position="422"/>
    </location>
</feature>
<feature type="transmembrane region" description="Helical" evidence="2">
    <location>
        <begin position="667"/>
        <end position="688"/>
    </location>
</feature>
<keyword evidence="2" id="KW-0472">Membrane</keyword>
<dbReference type="PANTHER" id="PTHR31325">
    <property type="entry name" value="OS01G0798800 PROTEIN-RELATED"/>
    <property type="match status" value="1"/>
</dbReference>
<evidence type="ECO:0008006" key="6">
    <source>
        <dbReference type="Google" id="ProtNLM"/>
    </source>
</evidence>
<dbReference type="STRING" id="4572.M7YL00"/>
<organism evidence="5">
    <name type="scientific">Triticum urartu</name>
    <name type="common">Red wild einkorn</name>
    <name type="synonym">Crithodium urartu</name>
    <dbReference type="NCBI Taxonomy" id="4572"/>
    <lineage>
        <taxon>Eukaryota</taxon>
        <taxon>Viridiplantae</taxon>
        <taxon>Streptophyta</taxon>
        <taxon>Embryophyta</taxon>
        <taxon>Tracheophyta</taxon>
        <taxon>Spermatophyta</taxon>
        <taxon>Magnoliopsida</taxon>
        <taxon>Liliopsida</taxon>
        <taxon>Poales</taxon>
        <taxon>Poaceae</taxon>
        <taxon>BOP clade</taxon>
        <taxon>Pooideae</taxon>
        <taxon>Triticodae</taxon>
        <taxon>Triticeae</taxon>
        <taxon>Triticinae</taxon>
        <taxon>Triticum</taxon>
    </lineage>
</organism>
<feature type="domain" description="DUF4220" evidence="4">
    <location>
        <begin position="440"/>
        <end position="755"/>
    </location>
</feature>
<sequence length="1042" mass="118674">MEIFNLALLARQAWRLLNEPNSLNARILKAVYFPNIDFLEAELGSHPSQIWRAVLDGRDVLRQGIVRRIGNGHTTDIWRDNWLQRPGPLRPITSLIPNPPHLVSALIDTTTASWKEELIRTTFVPFDAEAILSIPICIRAVEDFWAWSAERNGRFSVRSAYRMIMSKKEDRGNWLEHNPGGSTLNSNGGDWAMLWNIRVPSKLRVFLWRLARHSMPTADLLHHRHMSDSHLCSLCGREDSWRHALLECTMSRCIWALSEDEVVQQLSMNVNPDAKNWLVEMHEQLSHEQFVRLQPSTKSALQISMTSGQCVLCVHRYALPDKTINAGHDAEEIESQRNTKRKKEPQENPPQTTEDAAVTIFNGQRSRDLHPTAELADRLTDRRSSHQLTTAGGLDQLVALWREWGIQVLVLLSLALQVTLLITAEIRRRKDSGVLRVVVWSAYLLADTTAIYTLGHMSVTSRSPEHQLVAFWAPFLLLHLGGQDNITAYSIEDNHLWLRHLQSFVVQVLAAAYVLYESSIFVGGRRIMLGQATILMFVVGVVKYGERVWALMSASSSALSGKNYNSFGRTLRDGQFLAHDLLNVPKHLLKGPLPLLAFDSKLGCFSWEDMYHVAEIQLSLMHDIFYRKNELIHNWYGYCIRVALLPATVTALLLFRRVGDKDGFSKVDLVATYVWLSGAVVLEITSVLRAMSSTWRYLCFTRIRILPCCMPPISRPLLYLLELVFQSGELVRRAIQKVGILKRYWSGSMGQHNFIYMCSHCKDSRGSKIARWIGREDWWNTLVYTSLSVPVSLDFSELLKEQLWASVGVDKENRDHIQNSRGRAALKKRGLHEELAWSVDSELDESILVWHIATDVYLSWYEAEHKRLPHPAKVTQELSNYMMFLLAARPYMLPDNASRQRYIELCNKVIYHLQYNSAVDLIKLMQGHGDALNAEQTQPAVVVENLVVDMPAATTKESSVTFDRACQLGSKLISKGLETPDAMLDLISQVWVEMLCYTGYRCRPDSHARQLSSGGEITTVVAILMEFLKSDFSEVQQRRAGC</sequence>
<dbReference type="eggNOG" id="KOG1075">
    <property type="taxonomic scope" value="Eukaryota"/>
</dbReference>
<feature type="transmembrane region" description="Helical" evidence="2">
    <location>
        <begin position="635"/>
        <end position="655"/>
    </location>
</feature>
<feature type="transmembrane region" description="Helical" evidence="2">
    <location>
        <begin position="497"/>
        <end position="516"/>
    </location>
</feature>
<dbReference type="InterPro" id="IPR007658">
    <property type="entry name" value="DUF594"/>
</dbReference>
<feature type="transmembrane region" description="Helical" evidence="2">
    <location>
        <begin position="434"/>
        <end position="454"/>
    </location>
</feature>
<dbReference type="Pfam" id="PF13966">
    <property type="entry name" value="zf-RVT"/>
    <property type="match status" value="1"/>
</dbReference>
<feature type="domain" description="Reverse transcriptase zinc-binding" evidence="3">
    <location>
        <begin position="155"/>
        <end position="255"/>
    </location>
</feature>
<dbReference type="InterPro" id="IPR026960">
    <property type="entry name" value="RVT-Znf"/>
</dbReference>
<feature type="compositionally biased region" description="Basic and acidic residues" evidence="1">
    <location>
        <begin position="328"/>
        <end position="337"/>
    </location>
</feature>